<dbReference type="PRINTS" id="PR00978">
    <property type="entry name" value="STARPROTEIN"/>
</dbReference>
<keyword evidence="2 4" id="KW-0812">Transmembrane</keyword>
<dbReference type="SUPFAM" id="SSF55961">
    <property type="entry name" value="Bet v1-like"/>
    <property type="match status" value="1"/>
</dbReference>
<reference evidence="8" key="1">
    <citation type="submission" date="2025-08" db="UniProtKB">
        <authorList>
            <consortium name="RefSeq"/>
        </authorList>
    </citation>
    <scope>IDENTIFICATION</scope>
    <source>
        <tissue evidence="8">Testes</tissue>
    </source>
</reference>
<sequence>MSRPHKHRSKQRARQEYLPLEEDMEDIRAQEAKQAADVLYSGRNRDVESNPRPPPMRSLADQKELKFSSVRRLFCLVTLFDLLFIFLLWILHASISTLGLQQEFHCQVINYSFDTSLFDIVLLSAGRAILLLLAYALCKGDHWFMVAITTFITCAFLICKVILFNWNPSKDEVPIGCHRSSGSGHPLDYILFLCSFAMAWFETWLLDWKVLPRERKLKHFYNGRTGERAPLIDPEYSRPQYTHYHRQYDQSEQGSTFYSPIGTPHSSESENEFVSDEDDQGINNKKSFHSLPASQSASLTNLLHLSQQDQDYVLKGREAMEAMEMMLKTTEGWKMEKDNGAGVTVQVKEFEKIGKIYKMEGPVDIDGKWLFEELFYKIEGSPKWNPTIAKAKILHTVDDYTDISYNVAKESAGGIVASRDFVTVRHWQLTNGMYISSGQAVTYADMPPTKDVVRGENGPGGWAIQLMPGKQRCKLIWILNTDLKFQGWMPQYIIDQALTGVLVDIHKYVTKRVEVIKNIQKTI</sequence>
<keyword evidence="7" id="KW-1185">Reference proteome</keyword>
<dbReference type="Gene3D" id="3.30.530.20">
    <property type="match status" value="1"/>
</dbReference>
<organism evidence="7 8">
    <name type="scientific">Saccoglossus kowalevskii</name>
    <name type="common">Acorn worm</name>
    <dbReference type="NCBI Taxonomy" id="10224"/>
    <lineage>
        <taxon>Eukaryota</taxon>
        <taxon>Metazoa</taxon>
        <taxon>Hemichordata</taxon>
        <taxon>Enteropneusta</taxon>
        <taxon>Harrimaniidae</taxon>
        <taxon>Saccoglossus</taxon>
    </lineage>
</organism>
<evidence type="ECO:0000259" key="6">
    <source>
        <dbReference type="PROSITE" id="PS51439"/>
    </source>
</evidence>
<keyword evidence="3 4" id="KW-0472">Membrane</keyword>
<evidence type="ECO:0000256" key="1">
    <source>
        <dbReference type="ARBA" id="ARBA00004141"/>
    </source>
</evidence>
<dbReference type="GeneID" id="102809269"/>
<feature type="transmembrane region" description="Helical" evidence="4">
    <location>
        <begin position="73"/>
        <end position="95"/>
    </location>
</feature>
<comment type="subcellular location">
    <subcellularLocation>
        <location evidence="1">Membrane</location>
        <topology evidence="1">Multi-pass membrane protein</topology>
    </subcellularLocation>
</comment>
<dbReference type="InterPro" id="IPR023393">
    <property type="entry name" value="START-like_dom_sf"/>
</dbReference>
<dbReference type="PANTHER" id="PTHR46121:SF4">
    <property type="entry name" value="STEROIDOGENIC ACUTE REGULATORY PROTEIN-LIKE"/>
    <property type="match status" value="1"/>
</dbReference>
<proteinExistence type="predicted"/>
<dbReference type="InterPro" id="IPR002913">
    <property type="entry name" value="START_lipid-bd_dom"/>
</dbReference>
<dbReference type="InterPro" id="IPR000799">
    <property type="entry name" value="StAR-like"/>
</dbReference>
<dbReference type="Proteomes" id="UP000694865">
    <property type="component" value="Unplaced"/>
</dbReference>
<accession>A0ABM0MHD5</accession>
<keyword evidence="4" id="KW-1133">Transmembrane helix</keyword>
<dbReference type="PROSITE" id="PS50848">
    <property type="entry name" value="START"/>
    <property type="match status" value="1"/>
</dbReference>
<dbReference type="SMART" id="SM00234">
    <property type="entry name" value="START"/>
    <property type="match status" value="1"/>
</dbReference>
<dbReference type="Pfam" id="PF10457">
    <property type="entry name" value="MENTAL"/>
    <property type="match status" value="1"/>
</dbReference>
<evidence type="ECO:0000313" key="7">
    <source>
        <dbReference type="Proteomes" id="UP000694865"/>
    </source>
</evidence>
<name>A0ABM0MHD5_SACKO</name>
<dbReference type="PROSITE" id="PS51439">
    <property type="entry name" value="MENTAL"/>
    <property type="match status" value="1"/>
</dbReference>
<feature type="domain" description="MENTAL" evidence="6">
    <location>
        <begin position="67"/>
        <end position="251"/>
    </location>
</feature>
<feature type="domain" description="START" evidence="5">
    <location>
        <begin position="314"/>
        <end position="518"/>
    </location>
</feature>
<feature type="transmembrane region" description="Helical" evidence="4">
    <location>
        <begin position="189"/>
        <end position="208"/>
    </location>
</feature>
<protein>
    <submittedName>
        <fullName evidence="8">StAR-related lipid transfer protein 3-like</fullName>
    </submittedName>
</protein>
<dbReference type="Pfam" id="PF01852">
    <property type="entry name" value="START"/>
    <property type="match status" value="1"/>
</dbReference>
<feature type="transmembrane region" description="Helical" evidence="4">
    <location>
        <begin position="143"/>
        <end position="164"/>
    </location>
</feature>
<evidence type="ECO:0000259" key="5">
    <source>
        <dbReference type="PROSITE" id="PS50848"/>
    </source>
</evidence>
<evidence type="ECO:0000256" key="4">
    <source>
        <dbReference type="SAM" id="Phobius"/>
    </source>
</evidence>
<dbReference type="InterPro" id="IPR019498">
    <property type="entry name" value="MENTAL"/>
</dbReference>
<dbReference type="RefSeq" id="XP_006819426.1">
    <property type="nucleotide sequence ID" value="XM_006819363.1"/>
</dbReference>
<feature type="transmembrane region" description="Helical" evidence="4">
    <location>
        <begin position="115"/>
        <end position="136"/>
    </location>
</feature>
<gene>
    <name evidence="8" type="primary">LOC102809269</name>
</gene>
<dbReference type="PANTHER" id="PTHR46121">
    <property type="entry name" value="STEROIDOGENIC ACUTE REGULATORY PROTEIN-LIKE"/>
    <property type="match status" value="1"/>
</dbReference>
<evidence type="ECO:0000256" key="2">
    <source>
        <dbReference type="ARBA" id="ARBA00022692"/>
    </source>
</evidence>
<evidence type="ECO:0000256" key="3">
    <source>
        <dbReference type="ARBA" id="ARBA00023136"/>
    </source>
</evidence>
<dbReference type="InterPro" id="IPR051869">
    <property type="entry name" value="STARD3"/>
</dbReference>
<evidence type="ECO:0000313" key="8">
    <source>
        <dbReference type="RefSeq" id="XP_006819426.1"/>
    </source>
</evidence>